<comment type="caution">
    <text evidence="1">The sequence shown here is derived from an EMBL/GenBank/DDBJ whole genome shotgun (WGS) entry which is preliminary data.</text>
</comment>
<dbReference type="Proteomes" id="UP001500403">
    <property type="component" value="Unassembled WGS sequence"/>
</dbReference>
<evidence type="ECO:0000313" key="2">
    <source>
        <dbReference type="Proteomes" id="UP001500403"/>
    </source>
</evidence>
<name>A0ABN3WXF6_9ACTN</name>
<gene>
    <name evidence="1" type="ORF">GCM10010446_11300</name>
</gene>
<dbReference type="EMBL" id="BAAAUD010000013">
    <property type="protein sequence ID" value="GAA2928552.1"/>
    <property type="molecule type" value="Genomic_DNA"/>
</dbReference>
<accession>A0ABN3WXF6</accession>
<evidence type="ECO:0000313" key="1">
    <source>
        <dbReference type="EMBL" id="GAA2928552.1"/>
    </source>
</evidence>
<sequence>MKAVHSAPKTALASSLELPVTSTRTCVSVCSVLFTVEPLSLVVAGPQAHPAGSRALPETADRWVRGPAERRYPQVGTRMAAARVPVRAAEMRPARIRGP</sequence>
<reference evidence="1 2" key="1">
    <citation type="journal article" date="2019" name="Int. J. Syst. Evol. Microbiol.">
        <title>The Global Catalogue of Microorganisms (GCM) 10K type strain sequencing project: providing services to taxonomists for standard genome sequencing and annotation.</title>
        <authorList>
            <consortium name="The Broad Institute Genomics Platform"/>
            <consortium name="The Broad Institute Genome Sequencing Center for Infectious Disease"/>
            <person name="Wu L."/>
            <person name="Ma J."/>
        </authorList>
    </citation>
    <scope>NUCLEOTIDE SEQUENCE [LARGE SCALE GENOMIC DNA]</scope>
    <source>
        <strain evidence="1 2">JCM 9088</strain>
    </source>
</reference>
<protein>
    <submittedName>
        <fullName evidence="1">Uncharacterized protein</fullName>
    </submittedName>
</protein>
<keyword evidence="2" id="KW-1185">Reference proteome</keyword>
<proteinExistence type="predicted"/>
<organism evidence="1 2">
    <name type="scientific">Streptomyces enissocaesilis</name>
    <dbReference type="NCBI Taxonomy" id="332589"/>
    <lineage>
        <taxon>Bacteria</taxon>
        <taxon>Bacillati</taxon>
        <taxon>Actinomycetota</taxon>
        <taxon>Actinomycetes</taxon>
        <taxon>Kitasatosporales</taxon>
        <taxon>Streptomycetaceae</taxon>
        <taxon>Streptomyces</taxon>
        <taxon>Streptomyces rochei group</taxon>
    </lineage>
</organism>